<keyword evidence="2" id="KW-1003">Cell membrane</keyword>
<gene>
    <name evidence="7" type="ORF">I6J59_09025</name>
</gene>
<accession>A0ABX7HA09</accession>
<feature type="transmembrane region" description="Helical" evidence="6">
    <location>
        <begin position="285"/>
        <end position="305"/>
    </location>
</feature>
<dbReference type="EMBL" id="CP069450">
    <property type="protein sequence ID" value="QRO51714.1"/>
    <property type="molecule type" value="Genomic_DNA"/>
</dbReference>
<evidence type="ECO:0000256" key="1">
    <source>
        <dbReference type="ARBA" id="ARBA00004651"/>
    </source>
</evidence>
<feature type="transmembrane region" description="Helical" evidence="6">
    <location>
        <begin position="144"/>
        <end position="166"/>
    </location>
</feature>
<proteinExistence type="predicted"/>
<dbReference type="InterPro" id="IPR050833">
    <property type="entry name" value="Poly_Biosynth_Transport"/>
</dbReference>
<feature type="transmembrane region" description="Helical" evidence="6">
    <location>
        <begin position="117"/>
        <end position="137"/>
    </location>
</feature>
<sequence>MFRFFKDFIIYGIASVIAKIIGVFLMPVYTSILSQEDYGAMAMIIACKGIIDLVSNLNIHSGIARDYYETYIDRQKLVSTGLFSILFFSFCVLFIMFASRKYWINEVLAISNYSDAFTIMLFTIPAGSLLSYFSILTRFKQKPLLFSIGSLLQLLIQIIISIYGVVILRLGIVSVFIGVLSGELFGILYFALINRQYIKLTFSVEYLKRVLIFALPTLPAILAGWVDSSLGQIFIGKYVSMEKLGIYSVALQLASVFTLVYVALQNVWSPYLYENYKKANFNSEVTSLYMLLFFFIISISITLSLLSKEIILLLSNENYLEATKYLSLLCIPMGIYLLLPIVSSGVSLSRDTKYIGFSYVVGSIINVLLLIMILPFWGIMIVPIALGISRIVNYLILYRVVQSKGLLELPNKYILYFIILSVLCFGLVYIDLNFICRISCVFVINGGIAIYLNKQMHVFVLIKSKLRRDKCEG</sequence>
<evidence type="ECO:0000313" key="7">
    <source>
        <dbReference type="EMBL" id="QRO51714.1"/>
    </source>
</evidence>
<keyword evidence="3 6" id="KW-0812">Transmembrane</keyword>
<feature type="transmembrane region" description="Helical" evidence="6">
    <location>
        <begin position="354"/>
        <end position="374"/>
    </location>
</feature>
<feature type="transmembrane region" description="Helical" evidence="6">
    <location>
        <begin position="380"/>
        <end position="401"/>
    </location>
</feature>
<evidence type="ECO:0000256" key="4">
    <source>
        <dbReference type="ARBA" id="ARBA00022989"/>
    </source>
</evidence>
<keyword evidence="4 6" id="KW-1133">Transmembrane helix</keyword>
<dbReference type="RefSeq" id="WP_027200999.1">
    <property type="nucleotide sequence ID" value="NZ_CAJUBB010000012.1"/>
</dbReference>
<protein>
    <submittedName>
        <fullName evidence="7">Oligosaccharide flippase family protein</fullName>
    </submittedName>
</protein>
<evidence type="ECO:0000256" key="5">
    <source>
        <dbReference type="ARBA" id="ARBA00023136"/>
    </source>
</evidence>
<feature type="transmembrane region" description="Helical" evidence="6">
    <location>
        <begin position="246"/>
        <end position="264"/>
    </location>
</feature>
<feature type="transmembrane region" description="Helical" evidence="6">
    <location>
        <begin position="413"/>
        <end position="430"/>
    </location>
</feature>
<name>A0ABX7HA09_9BACT</name>
<dbReference type="Pfam" id="PF13440">
    <property type="entry name" value="Polysacc_synt_3"/>
    <property type="match status" value="1"/>
</dbReference>
<reference evidence="7 8" key="1">
    <citation type="submission" date="2021-02" db="EMBL/GenBank/DDBJ databases">
        <title>FDA dAtabase for Regulatory Grade micrObial Sequences (FDA-ARGOS): Supporting development and validation of Infectious Disease Dx tests.</title>
        <authorList>
            <person name="Carlson P."/>
            <person name="Fischbach M."/>
            <person name="Hastie J."/>
            <person name="Bilen M."/>
            <person name="Cheng A."/>
            <person name="Tallon L."/>
            <person name="Sadzewicz L."/>
            <person name="Zhao X."/>
            <person name="Boylan J."/>
            <person name="Ott S."/>
            <person name="Bowen H."/>
            <person name="Vavikolanu K."/>
            <person name="Mehta A."/>
            <person name="Aluvathingal J."/>
            <person name="Nadendla S."/>
            <person name="Yan Y."/>
            <person name="Sichtig H."/>
        </authorList>
    </citation>
    <scope>NUCLEOTIDE SEQUENCE [LARGE SCALE GENOMIC DNA]</scope>
    <source>
        <strain evidence="7 8">FDAARGOS_1229</strain>
    </source>
</reference>
<evidence type="ECO:0000313" key="8">
    <source>
        <dbReference type="Proteomes" id="UP000654720"/>
    </source>
</evidence>
<feature type="transmembrane region" description="Helical" evidence="6">
    <location>
        <begin position="206"/>
        <end position="226"/>
    </location>
</feature>
<feature type="transmembrane region" description="Helical" evidence="6">
    <location>
        <begin position="325"/>
        <end position="342"/>
    </location>
</feature>
<comment type="subcellular location">
    <subcellularLocation>
        <location evidence="1">Cell membrane</location>
        <topology evidence="1">Multi-pass membrane protein</topology>
    </subcellularLocation>
</comment>
<feature type="transmembrane region" description="Helical" evidence="6">
    <location>
        <begin position="9"/>
        <end position="32"/>
    </location>
</feature>
<keyword evidence="8" id="KW-1185">Reference proteome</keyword>
<feature type="transmembrane region" description="Helical" evidence="6">
    <location>
        <begin position="77"/>
        <end position="97"/>
    </location>
</feature>
<feature type="transmembrane region" description="Helical" evidence="6">
    <location>
        <begin position="38"/>
        <end position="57"/>
    </location>
</feature>
<keyword evidence="5 6" id="KW-0472">Membrane</keyword>
<dbReference type="GeneID" id="93099323"/>
<dbReference type="Proteomes" id="UP000654720">
    <property type="component" value="Chromosome"/>
</dbReference>
<feature type="transmembrane region" description="Helical" evidence="6">
    <location>
        <begin position="172"/>
        <end position="194"/>
    </location>
</feature>
<dbReference type="PANTHER" id="PTHR30250">
    <property type="entry name" value="PST FAMILY PREDICTED COLANIC ACID TRANSPORTER"/>
    <property type="match status" value="1"/>
</dbReference>
<dbReference type="PANTHER" id="PTHR30250:SF11">
    <property type="entry name" value="O-ANTIGEN TRANSPORTER-RELATED"/>
    <property type="match status" value="1"/>
</dbReference>
<organism evidence="7 8">
    <name type="scientific">Butyricimonas virosa</name>
    <dbReference type="NCBI Taxonomy" id="544645"/>
    <lineage>
        <taxon>Bacteria</taxon>
        <taxon>Pseudomonadati</taxon>
        <taxon>Bacteroidota</taxon>
        <taxon>Bacteroidia</taxon>
        <taxon>Bacteroidales</taxon>
        <taxon>Odoribacteraceae</taxon>
        <taxon>Butyricimonas</taxon>
    </lineage>
</organism>
<evidence type="ECO:0000256" key="2">
    <source>
        <dbReference type="ARBA" id="ARBA00022475"/>
    </source>
</evidence>
<evidence type="ECO:0000256" key="6">
    <source>
        <dbReference type="SAM" id="Phobius"/>
    </source>
</evidence>
<feature type="transmembrane region" description="Helical" evidence="6">
    <location>
        <begin position="442"/>
        <end position="462"/>
    </location>
</feature>
<evidence type="ECO:0000256" key="3">
    <source>
        <dbReference type="ARBA" id="ARBA00022692"/>
    </source>
</evidence>